<gene>
    <name evidence="1" type="ORF">CSUB01_10312</name>
</gene>
<dbReference type="AlphaFoldDB" id="A0A066X2J1"/>
<protein>
    <submittedName>
        <fullName evidence="1">Uncharacterized protein</fullName>
    </submittedName>
</protein>
<evidence type="ECO:0000313" key="1">
    <source>
        <dbReference type="EMBL" id="KDN59971.1"/>
    </source>
</evidence>
<sequence length="187" mass="21073">MSLQASTHCHLDDDRDLAFCSLGENQEIRTHKLREIDSFIPGGLLVGLEDLAFIREALVMEALGPYVALYRTLKEERWCKCSLQDSELCDGLLLGSLIRSLAARGFDITKPDPVKAYQGRVSSLQFIINLELRTFPHAEPSIDCQQALFRTLDEAVDCSLTEDMNLLLLKYNAHLTERALKTGLHRP</sequence>
<dbReference type="HOGENOM" id="CLU_1447594_0_0_1"/>
<keyword evidence="2" id="KW-1185">Reference proteome</keyword>
<dbReference type="Proteomes" id="UP000027238">
    <property type="component" value="Unassembled WGS sequence"/>
</dbReference>
<comment type="caution">
    <text evidence="1">The sequence shown here is derived from an EMBL/GenBank/DDBJ whole genome shotgun (WGS) entry which is preliminary data.</text>
</comment>
<proteinExistence type="predicted"/>
<dbReference type="EMBL" id="JMSE01001563">
    <property type="protein sequence ID" value="KDN59971.1"/>
    <property type="molecule type" value="Genomic_DNA"/>
</dbReference>
<organism evidence="1 2">
    <name type="scientific">Colletotrichum sublineola</name>
    <name type="common">Sorghum anthracnose fungus</name>
    <dbReference type="NCBI Taxonomy" id="1173701"/>
    <lineage>
        <taxon>Eukaryota</taxon>
        <taxon>Fungi</taxon>
        <taxon>Dikarya</taxon>
        <taxon>Ascomycota</taxon>
        <taxon>Pezizomycotina</taxon>
        <taxon>Sordariomycetes</taxon>
        <taxon>Hypocreomycetidae</taxon>
        <taxon>Glomerellales</taxon>
        <taxon>Glomerellaceae</taxon>
        <taxon>Colletotrichum</taxon>
        <taxon>Colletotrichum graminicola species complex</taxon>
    </lineage>
</organism>
<name>A0A066X2J1_COLSU</name>
<reference evidence="2" key="1">
    <citation type="journal article" date="2014" name="Genome Announc.">
        <title>Draft genome sequence of Colletotrichum sublineola, a destructive pathogen of cultivated sorghum.</title>
        <authorList>
            <person name="Baroncelli R."/>
            <person name="Sanz-Martin J.M."/>
            <person name="Rech G.E."/>
            <person name="Sukno S.A."/>
            <person name="Thon M.R."/>
        </authorList>
    </citation>
    <scope>NUCLEOTIDE SEQUENCE [LARGE SCALE GENOMIC DNA]</scope>
    <source>
        <strain evidence="2">TX430BB</strain>
    </source>
</reference>
<evidence type="ECO:0000313" key="2">
    <source>
        <dbReference type="Proteomes" id="UP000027238"/>
    </source>
</evidence>
<accession>A0A066X2J1</accession>